<proteinExistence type="inferred from homology"/>
<dbReference type="Gene3D" id="3.60.15.10">
    <property type="entry name" value="Ribonuclease Z/Hydroxyacylglutathione hydrolase-like"/>
    <property type="match status" value="1"/>
</dbReference>
<dbReference type="SUPFAM" id="SSF56281">
    <property type="entry name" value="Metallo-hydrolase/oxidoreductase"/>
    <property type="match status" value="1"/>
</dbReference>
<sequence>MALILPERLALIHNVGIPWNTLTHAVDKGVVMHFPWGSTDVVDLPGIGDAIDTLTVPTANDGGPGTRLRLVRDQGLAFRREFPTTGMPDSVVTCDLVTLPYPTRFGLFRASRALAPFLSITNRMLVIRWTETDGRRRVLLFEPSDHELGRYTPYFDSLSRRTPGVVGRQMVREHGTVVEHLARLGISPMDVDYLMFDHLHTQDLRRWVGTTAYQDDLNEQPKAIFPKAKVIVQRDELAGMAELHPIQRPWYQPATYRDVPPDAFLPIEGSVVLGPGVAVIKTPGHVFGNQSLVLNTSTGIWVSSENVIAAEALTPEHSKLPGLAKWARSWQQEIVLNANTIETTVDQYNSIILEKTLADRSRSDPRFLQFFPSSELTGVWTNPGTSPTFSHRHISHG</sequence>
<comment type="cofactor">
    <cofactor evidence="1">
        <name>Zn(2+)</name>
        <dbReference type="ChEBI" id="CHEBI:29105"/>
    </cofactor>
</comment>
<keyword evidence="3" id="KW-0479">Metal-binding</keyword>
<keyword evidence="5" id="KW-0862">Zinc</keyword>
<evidence type="ECO:0000256" key="4">
    <source>
        <dbReference type="ARBA" id="ARBA00022801"/>
    </source>
</evidence>
<evidence type="ECO:0000256" key="2">
    <source>
        <dbReference type="ARBA" id="ARBA00007749"/>
    </source>
</evidence>
<dbReference type="EMBL" id="JBIAQY010000036">
    <property type="protein sequence ID" value="MFF3575052.1"/>
    <property type="molecule type" value="Genomic_DNA"/>
</dbReference>
<evidence type="ECO:0000313" key="7">
    <source>
        <dbReference type="Proteomes" id="UP001601992"/>
    </source>
</evidence>
<keyword evidence="7" id="KW-1185">Reference proteome</keyword>
<accession>A0ABW6SFT9</accession>
<dbReference type="InterPro" id="IPR051013">
    <property type="entry name" value="MBL_superfamily_lactonases"/>
</dbReference>
<reference evidence="6 7" key="1">
    <citation type="submission" date="2024-10" db="EMBL/GenBank/DDBJ databases">
        <title>The Natural Products Discovery Center: Release of the First 8490 Sequenced Strains for Exploring Actinobacteria Biosynthetic Diversity.</title>
        <authorList>
            <person name="Kalkreuter E."/>
            <person name="Kautsar S.A."/>
            <person name="Yang D."/>
            <person name="Bader C.D."/>
            <person name="Teijaro C.N."/>
            <person name="Fluegel L."/>
            <person name="Davis C.M."/>
            <person name="Simpson J.R."/>
            <person name="Lauterbach L."/>
            <person name="Steele A.D."/>
            <person name="Gui C."/>
            <person name="Meng S."/>
            <person name="Li G."/>
            <person name="Viehrig K."/>
            <person name="Ye F."/>
            <person name="Su P."/>
            <person name="Kiefer A.F."/>
            <person name="Nichols A."/>
            <person name="Cepeda A.J."/>
            <person name="Yan W."/>
            <person name="Fan B."/>
            <person name="Jiang Y."/>
            <person name="Adhikari A."/>
            <person name="Zheng C.-J."/>
            <person name="Schuster L."/>
            <person name="Cowan T.M."/>
            <person name="Smanski M.J."/>
            <person name="Chevrette M.G."/>
            <person name="De Carvalho L.P.S."/>
            <person name="Shen B."/>
        </authorList>
    </citation>
    <scope>NUCLEOTIDE SEQUENCE [LARGE SCALE GENOMIC DNA]</scope>
    <source>
        <strain evidence="6 7">NPDC002593</strain>
    </source>
</reference>
<protein>
    <recommendedName>
        <fullName evidence="8">Metallo-beta-lactamase superfamily protein</fullName>
    </recommendedName>
</protein>
<dbReference type="Proteomes" id="UP001601992">
    <property type="component" value="Unassembled WGS sequence"/>
</dbReference>
<name>A0ABW6SFT9_9NOCA</name>
<evidence type="ECO:0000256" key="1">
    <source>
        <dbReference type="ARBA" id="ARBA00001947"/>
    </source>
</evidence>
<gene>
    <name evidence="6" type="ORF">ACFYXQ_45680</name>
</gene>
<evidence type="ECO:0008006" key="8">
    <source>
        <dbReference type="Google" id="ProtNLM"/>
    </source>
</evidence>
<dbReference type="PANTHER" id="PTHR42978:SF7">
    <property type="entry name" value="METALLO-HYDROLASE RV2300C-RELATED"/>
    <property type="match status" value="1"/>
</dbReference>
<evidence type="ECO:0000256" key="3">
    <source>
        <dbReference type="ARBA" id="ARBA00022723"/>
    </source>
</evidence>
<comment type="similarity">
    <text evidence="2">Belongs to the metallo-beta-lactamase superfamily.</text>
</comment>
<comment type="caution">
    <text evidence="6">The sequence shown here is derived from an EMBL/GenBank/DDBJ whole genome shotgun (WGS) entry which is preliminary data.</text>
</comment>
<dbReference type="PANTHER" id="PTHR42978">
    <property type="entry name" value="QUORUM-QUENCHING LACTONASE YTNP-RELATED-RELATED"/>
    <property type="match status" value="1"/>
</dbReference>
<dbReference type="InterPro" id="IPR036866">
    <property type="entry name" value="RibonucZ/Hydroxyglut_hydro"/>
</dbReference>
<dbReference type="RefSeq" id="WP_245568154.1">
    <property type="nucleotide sequence ID" value="NZ_JBIAQY010000036.1"/>
</dbReference>
<evidence type="ECO:0000256" key="5">
    <source>
        <dbReference type="ARBA" id="ARBA00022833"/>
    </source>
</evidence>
<evidence type="ECO:0000313" key="6">
    <source>
        <dbReference type="EMBL" id="MFF3575052.1"/>
    </source>
</evidence>
<keyword evidence="4" id="KW-0378">Hydrolase</keyword>
<organism evidence="6 7">
    <name type="scientific">Nocardia jiangxiensis</name>
    <dbReference type="NCBI Taxonomy" id="282685"/>
    <lineage>
        <taxon>Bacteria</taxon>
        <taxon>Bacillati</taxon>
        <taxon>Actinomycetota</taxon>
        <taxon>Actinomycetes</taxon>
        <taxon>Mycobacteriales</taxon>
        <taxon>Nocardiaceae</taxon>
        <taxon>Nocardia</taxon>
    </lineage>
</organism>